<sequence length="286" mass="32825">MFFKINKKRGISSFKAIKQFAKASNIKKIGHAGTLDPLAEGLLIVATDEDTKALHLLSTSSKEYIVAASLNKRSASYDEGEEVNDVENPRIITKEELLEALKKIKKTKKQIPPAFSAKKINGVRSYHLARNNKQVNLSACDIEIFKLELLAFNAKNQTFRIKTKVSKGTYIRSLIHDIGLLLKTDAVVNFLQRVAIDEIKLGNEDYAKIDDLDNLFNMKIINVSANQLPFIYKNFKIIKNDEYFHNEKNIFAFNNLIIGWGYKKMDNFYFEKIFLNRIEKLIKEIK</sequence>
<keyword evidence="4" id="KW-0819">tRNA processing</keyword>
<organism evidence="7 8">
    <name type="scientific">Mycoplasma phocoeninasale</name>
    <dbReference type="NCBI Taxonomy" id="2726117"/>
    <lineage>
        <taxon>Bacteria</taxon>
        <taxon>Bacillati</taxon>
        <taxon>Mycoplasmatota</taxon>
        <taxon>Mollicutes</taxon>
        <taxon>Mycoplasmataceae</taxon>
        <taxon>Mycoplasma</taxon>
    </lineage>
</organism>
<name>A0A858U5M9_9MOLU</name>
<gene>
    <name evidence="7" type="primary">truB</name>
    <name evidence="7" type="ORF">HGG64_00005</name>
</gene>
<evidence type="ECO:0000256" key="1">
    <source>
        <dbReference type="ARBA" id="ARBA00000385"/>
    </source>
</evidence>
<dbReference type="KEGG" id="mphn:HGG64_00005"/>
<dbReference type="InterPro" id="IPR014780">
    <property type="entry name" value="tRNA_psdUridine_synth_TruB"/>
</dbReference>
<dbReference type="InterPro" id="IPR020103">
    <property type="entry name" value="PsdUridine_synth_cat_dom_sf"/>
</dbReference>
<dbReference type="PANTHER" id="PTHR13767:SF2">
    <property type="entry name" value="PSEUDOURIDYLATE SYNTHASE TRUB1"/>
    <property type="match status" value="1"/>
</dbReference>
<dbReference type="PANTHER" id="PTHR13767">
    <property type="entry name" value="TRNA-PSEUDOURIDINE SYNTHASE"/>
    <property type="match status" value="1"/>
</dbReference>
<dbReference type="GO" id="GO:0160148">
    <property type="term" value="F:tRNA pseudouridine(55) synthase activity"/>
    <property type="evidence" value="ECO:0007669"/>
    <property type="project" value="UniProtKB-EC"/>
</dbReference>
<accession>A0A858U5M9</accession>
<proteinExistence type="inferred from homology"/>
<dbReference type="GO" id="GO:0003723">
    <property type="term" value="F:RNA binding"/>
    <property type="evidence" value="ECO:0007669"/>
    <property type="project" value="InterPro"/>
</dbReference>
<evidence type="ECO:0000259" key="6">
    <source>
        <dbReference type="Pfam" id="PF01509"/>
    </source>
</evidence>
<keyword evidence="5 7" id="KW-0413">Isomerase</keyword>
<dbReference type="GO" id="GO:1990481">
    <property type="term" value="P:mRNA pseudouridine synthesis"/>
    <property type="evidence" value="ECO:0007669"/>
    <property type="project" value="TreeGrafter"/>
</dbReference>
<evidence type="ECO:0000256" key="2">
    <source>
        <dbReference type="ARBA" id="ARBA00005642"/>
    </source>
</evidence>
<reference evidence="7 8" key="1">
    <citation type="submission" date="2020-04" db="EMBL/GenBank/DDBJ databases">
        <title>Novel Mycoplasma species detected in Phocoena phocoena (harbor porpoise) from the USA.</title>
        <authorList>
            <person name="Volokhov D.V."/>
        </authorList>
    </citation>
    <scope>NUCLEOTIDE SEQUENCE [LARGE SCALE GENOMIC DNA]</scope>
    <source>
        <strain evidence="7 8">C264-NAS</strain>
    </source>
</reference>
<evidence type="ECO:0000256" key="5">
    <source>
        <dbReference type="ARBA" id="ARBA00023235"/>
    </source>
</evidence>
<dbReference type="Proteomes" id="UP000501728">
    <property type="component" value="Chromosome"/>
</dbReference>
<dbReference type="Pfam" id="PF01509">
    <property type="entry name" value="TruB_N"/>
    <property type="match status" value="1"/>
</dbReference>
<dbReference type="NCBIfam" id="TIGR00431">
    <property type="entry name" value="TruB"/>
    <property type="match status" value="1"/>
</dbReference>
<evidence type="ECO:0000256" key="3">
    <source>
        <dbReference type="ARBA" id="ARBA00012787"/>
    </source>
</evidence>
<evidence type="ECO:0000256" key="4">
    <source>
        <dbReference type="ARBA" id="ARBA00022694"/>
    </source>
</evidence>
<dbReference type="RefSeq" id="WP_169579949.1">
    <property type="nucleotide sequence ID" value="NZ_CP051480.1"/>
</dbReference>
<keyword evidence="8" id="KW-1185">Reference proteome</keyword>
<dbReference type="EMBL" id="CP051480">
    <property type="protein sequence ID" value="QJG66118.1"/>
    <property type="molecule type" value="Genomic_DNA"/>
</dbReference>
<evidence type="ECO:0000313" key="7">
    <source>
        <dbReference type="EMBL" id="QJG66118.1"/>
    </source>
</evidence>
<comment type="similarity">
    <text evidence="2">Belongs to the pseudouridine synthase TruB family. Type 1 subfamily.</text>
</comment>
<protein>
    <recommendedName>
        <fullName evidence="3">tRNA pseudouridine(55) synthase</fullName>
        <ecNumber evidence="3">5.4.99.25</ecNumber>
    </recommendedName>
</protein>
<dbReference type="GO" id="GO:0006400">
    <property type="term" value="P:tRNA modification"/>
    <property type="evidence" value="ECO:0007669"/>
    <property type="project" value="TreeGrafter"/>
</dbReference>
<dbReference type="InterPro" id="IPR002501">
    <property type="entry name" value="PsdUridine_synth_N"/>
</dbReference>
<dbReference type="AlphaFoldDB" id="A0A858U5M9"/>
<evidence type="ECO:0000313" key="8">
    <source>
        <dbReference type="Proteomes" id="UP000501728"/>
    </source>
</evidence>
<feature type="domain" description="Pseudouridine synthase II N-terminal" evidence="6">
    <location>
        <begin position="24"/>
        <end position="171"/>
    </location>
</feature>
<dbReference type="EC" id="5.4.99.25" evidence="3"/>
<dbReference type="Gene3D" id="3.30.2350.10">
    <property type="entry name" value="Pseudouridine synthase"/>
    <property type="match status" value="1"/>
</dbReference>
<comment type="catalytic activity">
    <reaction evidence="1">
        <text>uridine(55) in tRNA = pseudouridine(55) in tRNA</text>
        <dbReference type="Rhea" id="RHEA:42532"/>
        <dbReference type="Rhea" id="RHEA-COMP:10101"/>
        <dbReference type="Rhea" id="RHEA-COMP:10102"/>
        <dbReference type="ChEBI" id="CHEBI:65314"/>
        <dbReference type="ChEBI" id="CHEBI:65315"/>
        <dbReference type="EC" id="5.4.99.25"/>
    </reaction>
</comment>
<dbReference type="SUPFAM" id="SSF55120">
    <property type="entry name" value="Pseudouridine synthase"/>
    <property type="match status" value="1"/>
</dbReference>